<dbReference type="GO" id="GO:0141221">
    <property type="term" value="F:histone deacetylase activity, hydrolytic mechanism"/>
    <property type="evidence" value="ECO:0007669"/>
    <property type="project" value="UniProtKB-EC"/>
</dbReference>
<feature type="binding site" evidence="8">
    <location>
        <position position="73"/>
    </location>
    <ligand>
        <name>a divalent metal cation</name>
        <dbReference type="ChEBI" id="CHEBI:60240"/>
    </ligand>
</feature>
<dbReference type="PRINTS" id="PR01270">
    <property type="entry name" value="HDASUPER"/>
</dbReference>
<keyword evidence="3" id="KW-0678">Repressor</keyword>
<dbReference type="Gene3D" id="3.40.800.20">
    <property type="entry name" value="Histone deacetylase domain"/>
    <property type="match status" value="1"/>
</dbReference>
<gene>
    <name evidence="11" type="ORF">TCNE_LOCUS2482</name>
</gene>
<feature type="binding site" evidence="8">
    <location>
        <position position="161"/>
    </location>
    <ligand>
        <name>a divalent metal cation</name>
        <dbReference type="ChEBI" id="CHEBI:60240"/>
    </ligand>
</feature>
<accession>A0A183U1W2</accession>
<name>A0A183U1W2_TOXCA</name>
<dbReference type="SUPFAM" id="SSF52768">
    <property type="entry name" value="Arginase/deacetylase"/>
    <property type="match status" value="1"/>
</dbReference>
<dbReference type="EMBL" id="UYWY01002517">
    <property type="protein sequence ID" value="VDM28153.1"/>
    <property type="molecule type" value="Genomic_DNA"/>
</dbReference>
<feature type="region of interest" description="Disordered" evidence="9">
    <location>
        <begin position="322"/>
        <end position="344"/>
    </location>
</feature>
<feature type="compositionally biased region" description="Basic and acidic residues" evidence="9">
    <location>
        <begin position="328"/>
        <end position="340"/>
    </location>
</feature>
<dbReference type="InterPro" id="IPR023696">
    <property type="entry name" value="Ureohydrolase_dom_sf"/>
</dbReference>
<evidence type="ECO:0000259" key="10">
    <source>
        <dbReference type="Pfam" id="PF00850"/>
    </source>
</evidence>
<evidence type="ECO:0000313" key="11">
    <source>
        <dbReference type="EMBL" id="VDM28153.1"/>
    </source>
</evidence>
<evidence type="ECO:0000313" key="12">
    <source>
        <dbReference type="Proteomes" id="UP000050794"/>
    </source>
</evidence>
<dbReference type="EC" id="3.5.1.98" evidence="2"/>
<dbReference type="GO" id="GO:0031507">
    <property type="term" value="P:heterochromatin formation"/>
    <property type="evidence" value="ECO:0007669"/>
    <property type="project" value="TreeGrafter"/>
</dbReference>
<keyword evidence="5" id="KW-0156">Chromatin regulator</keyword>
<dbReference type="InterPro" id="IPR023801">
    <property type="entry name" value="His_deacetylse_dom"/>
</dbReference>
<evidence type="ECO:0000313" key="13">
    <source>
        <dbReference type="WBParaSite" id="TCNE_0000248201-mRNA-1"/>
    </source>
</evidence>
<feature type="active site" description="Proton acceptor" evidence="7">
    <location>
        <position position="38"/>
    </location>
</feature>
<evidence type="ECO:0000256" key="4">
    <source>
        <dbReference type="ARBA" id="ARBA00022801"/>
    </source>
</evidence>
<keyword evidence="4" id="KW-0378">Hydrolase</keyword>
<proteinExistence type="inferred from homology"/>
<dbReference type="AlphaFoldDB" id="A0A183U1W2"/>
<comment type="catalytic activity">
    <reaction evidence="6">
        <text>N(6)-acetyl-L-lysyl-[histone] + H2O = L-lysyl-[histone] + acetate</text>
        <dbReference type="Rhea" id="RHEA:58196"/>
        <dbReference type="Rhea" id="RHEA-COMP:9845"/>
        <dbReference type="Rhea" id="RHEA-COMP:11338"/>
        <dbReference type="ChEBI" id="CHEBI:15377"/>
        <dbReference type="ChEBI" id="CHEBI:29969"/>
        <dbReference type="ChEBI" id="CHEBI:30089"/>
        <dbReference type="ChEBI" id="CHEBI:61930"/>
        <dbReference type="EC" id="3.5.1.98"/>
    </reaction>
</comment>
<dbReference type="PRINTS" id="PR01271">
    <property type="entry name" value="HISDACETLASE"/>
</dbReference>
<comment type="similarity">
    <text evidence="1">Belongs to the histone deacetylase family. HD type 1 subfamily.</text>
</comment>
<feature type="binding site" evidence="8">
    <location>
        <position position="75"/>
    </location>
    <ligand>
        <name>a divalent metal cation</name>
        <dbReference type="ChEBI" id="CHEBI:60240"/>
    </ligand>
</feature>
<dbReference type="GO" id="GO:0046872">
    <property type="term" value="F:metal ion binding"/>
    <property type="evidence" value="ECO:0007669"/>
    <property type="project" value="UniProtKB-KW"/>
</dbReference>
<reference evidence="13" key="1">
    <citation type="submission" date="2016-06" db="UniProtKB">
        <authorList>
            <consortium name="WormBaseParasite"/>
        </authorList>
    </citation>
    <scope>IDENTIFICATION</scope>
</reference>
<dbReference type="PANTHER" id="PTHR10625">
    <property type="entry name" value="HISTONE DEACETYLASE HDAC1-RELATED"/>
    <property type="match status" value="1"/>
</dbReference>
<evidence type="ECO:0000256" key="6">
    <source>
        <dbReference type="ARBA" id="ARBA00048287"/>
    </source>
</evidence>
<dbReference type="Pfam" id="PF00850">
    <property type="entry name" value="Hist_deacetyl"/>
    <property type="match status" value="1"/>
</dbReference>
<reference evidence="11 12" key="2">
    <citation type="submission" date="2018-11" db="EMBL/GenBank/DDBJ databases">
        <authorList>
            <consortium name="Pathogen Informatics"/>
        </authorList>
    </citation>
    <scope>NUCLEOTIDE SEQUENCE [LARGE SCALE GENOMIC DNA]</scope>
</reference>
<keyword evidence="12" id="KW-1185">Reference proteome</keyword>
<organism evidence="12 13">
    <name type="scientific">Toxocara canis</name>
    <name type="common">Canine roundworm</name>
    <dbReference type="NCBI Taxonomy" id="6265"/>
    <lineage>
        <taxon>Eukaryota</taxon>
        <taxon>Metazoa</taxon>
        <taxon>Ecdysozoa</taxon>
        <taxon>Nematoda</taxon>
        <taxon>Chromadorea</taxon>
        <taxon>Rhabditida</taxon>
        <taxon>Spirurina</taxon>
        <taxon>Ascaridomorpha</taxon>
        <taxon>Ascaridoidea</taxon>
        <taxon>Toxocaridae</taxon>
        <taxon>Toxocara</taxon>
    </lineage>
</organism>
<evidence type="ECO:0000256" key="3">
    <source>
        <dbReference type="ARBA" id="ARBA00022491"/>
    </source>
</evidence>
<feature type="domain" description="Histone deacetylase" evidence="10">
    <location>
        <begin position="15"/>
        <end position="214"/>
    </location>
</feature>
<dbReference type="PIRSF" id="PIRSF037913">
    <property type="entry name" value="His_deacetylse_1"/>
    <property type="match status" value="1"/>
</dbReference>
<dbReference type="InterPro" id="IPR037138">
    <property type="entry name" value="His_deacetylse_dom_sf"/>
</dbReference>
<dbReference type="WBParaSite" id="TCNE_0000248201-mRNA-1">
    <property type="protein sequence ID" value="TCNE_0000248201-mRNA-1"/>
    <property type="gene ID" value="TCNE_0000248201"/>
</dbReference>
<evidence type="ECO:0000256" key="1">
    <source>
        <dbReference type="ARBA" id="ARBA00006457"/>
    </source>
</evidence>
<protein>
    <recommendedName>
        <fullName evidence="2">histone deacetylase</fullName>
        <ecNumber evidence="2">3.5.1.98</ecNumber>
    </recommendedName>
</protein>
<evidence type="ECO:0000256" key="8">
    <source>
        <dbReference type="PIRSR" id="PIRSR037913-3"/>
    </source>
</evidence>
<dbReference type="InterPro" id="IPR000286">
    <property type="entry name" value="HDACs"/>
</dbReference>
<evidence type="ECO:0000256" key="5">
    <source>
        <dbReference type="ARBA" id="ARBA00022853"/>
    </source>
</evidence>
<sequence>MGCPNVIGLYEVGLYSAAVKLNKRKADIAINWMGGLHHAKKSEASGFCYSNDIVLGILELLKYHKRVLYVDIDVHHGDGVEEAFYTTDRVMTVSFHKYGDFFPGTGEIKDIGAGRGKYYAVNVPLRDGITDDSYQSIFVPVMTKVMETFQPSAVVLQCGADSLNGDRLGTFNLTLKGHGACARFFRERHIPLMMLGGGGYTPCNVARCWTYETSIAVNMEVSDDLPYNDYFEYFGPNYRLHIEPSNANNENSPEFLHQIQESVIENLRHVAHVPSVQMQPIPEDAIKCLNNEEIAKDIANPDVRLHRSIMDSLVVDQGEFYDGEEESDDRRNEQSFKRAAVDSADVNSTKKPKIDVGHLCVEVHEKIANNCG</sequence>
<evidence type="ECO:0000256" key="7">
    <source>
        <dbReference type="PIRSR" id="PIRSR037913-1"/>
    </source>
</evidence>
<dbReference type="GO" id="GO:0016581">
    <property type="term" value="C:NuRD complex"/>
    <property type="evidence" value="ECO:0007669"/>
    <property type="project" value="TreeGrafter"/>
</dbReference>
<evidence type="ECO:0000256" key="2">
    <source>
        <dbReference type="ARBA" id="ARBA00012111"/>
    </source>
</evidence>
<dbReference type="Proteomes" id="UP000050794">
    <property type="component" value="Unassembled WGS sequence"/>
</dbReference>
<dbReference type="PANTHER" id="PTHR10625:SF29">
    <property type="entry name" value="HISTONE DEACETYLASE 1"/>
    <property type="match status" value="1"/>
</dbReference>
<dbReference type="InterPro" id="IPR003084">
    <property type="entry name" value="HDAC_I/II"/>
</dbReference>
<evidence type="ECO:0000256" key="9">
    <source>
        <dbReference type="SAM" id="MobiDB-lite"/>
    </source>
</evidence>
<keyword evidence="8" id="KW-0479">Metal-binding</keyword>